<dbReference type="InterPro" id="IPR015422">
    <property type="entry name" value="PyrdxlP-dep_Trfase_small"/>
</dbReference>
<keyword evidence="2" id="KW-0663">Pyridoxal phosphate</keyword>
<comment type="similarity">
    <text evidence="1">Belongs to the class-I pyridoxal-phosphate-dependent aminotransferase family.</text>
</comment>
<dbReference type="GO" id="GO:0003824">
    <property type="term" value="F:catalytic activity"/>
    <property type="evidence" value="ECO:0007669"/>
    <property type="project" value="InterPro"/>
</dbReference>
<dbReference type="GO" id="GO:0030170">
    <property type="term" value="F:pyridoxal phosphate binding"/>
    <property type="evidence" value="ECO:0007669"/>
    <property type="project" value="InterPro"/>
</dbReference>
<gene>
    <name evidence="4" type="ORF">KQP761_LOCUS27667</name>
    <name evidence="5" type="ORF">MBJ925_LOCUS5775</name>
</gene>
<organism evidence="4 6">
    <name type="scientific">Rotaria magnacalcarata</name>
    <dbReference type="NCBI Taxonomy" id="392030"/>
    <lineage>
        <taxon>Eukaryota</taxon>
        <taxon>Metazoa</taxon>
        <taxon>Spiralia</taxon>
        <taxon>Gnathifera</taxon>
        <taxon>Rotifera</taxon>
        <taxon>Eurotatoria</taxon>
        <taxon>Bdelloidea</taxon>
        <taxon>Philodinida</taxon>
        <taxon>Philodinidae</taxon>
        <taxon>Rotaria</taxon>
    </lineage>
</organism>
<evidence type="ECO:0000313" key="4">
    <source>
        <dbReference type="EMBL" id="CAF1638878.1"/>
    </source>
</evidence>
<sequence length="373" mass="42446">MNYVRMPIEIESPEQMGYENLKFNLTESSVTDMKLGNLNINLQELIIAYGDHSGHQKLRELIAKDAGVQVDDVLLTTGAVTALFIVSTSLLGKNDRILVERPNYATNIETPRAIGAHIDFIELEFENGFCLSTEAIETKITSNETKLLSITLPNNPTGTVISRTDLDKIVALTKDKGVNLLVDETYRDMTFKNRLPVAASLESHVISVSSLSKTYGLPGIRIGWLICQDRKLMRKFLAAKEQIMICGSVVDEEIAYQYMLNREKQLSVILEEIQVRFNIMKQWINESKQYLEWVEPQGGVVCFPRIKVDIDPEEFYNVLNNTFKTFVGPGRWFEMNERFIRIGYGWPSTHDELIQGLKNIISAIEVCLEKRKT</sequence>
<dbReference type="EMBL" id="CAJNOW010015112">
    <property type="protein sequence ID" value="CAF1638878.1"/>
    <property type="molecule type" value="Genomic_DNA"/>
</dbReference>
<feature type="domain" description="Aminotransferase class I/classII large" evidence="3">
    <location>
        <begin position="40"/>
        <end position="355"/>
    </location>
</feature>
<proteinExistence type="inferred from homology"/>
<accession>A0A816DTH7</accession>
<dbReference type="Pfam" id="PF00155">
    <property type="entry name" value="Aminotran_1_2"/>
    <property type="match status" value="1"/>
</dbReference>
<evidence type="ECO:0000313" key="6">
    <source>
        <dbReference type="Proteomes" id="UP000663834"/>
    </source>
</evidence>
<evidence type="ECO:0000313" key="5">
    <source>
        <dbReference type="EMBL" id="CAF1948141.1"/>
    </source>
</evidence>
<name>A0A816DTH7_9BILA</name>
<dbReference type="Proteomes" id="UP000663824">
    <property type="component" value="Unassembled WGS sequence"/>
</dbReference>
<dbReference type="Gene3D" id="3.90.1150.10">
    <property type="entry name" value="Aspartate Aminotransferase, domain 1"/>
    <property type="match status" value="1"/>
</dbReference>
<dbReference type="PROSITE" id="PS00105">
    <property type="entry name" value="AA_TRANSFER_CLASS_1"/>
    <property type="match status" value="1"/>
</dbReference>
<dbReference type="InterPro" id="IPR015421">
    <property type="entry name" value="PyrdxlP-dep_Trfase_major"/>
</dbReference>
<dbReference type="AlphaFoldDB" id="A0A816DTH7"/>
<dbReference type="InterPro" id="IPR004838">
    <property type="entry name" value="NHTrfase_class1_PyrdxlP-BS"/>
</dbReference>
<reference evidence="4" key="1">
    <citation type="submission" date="2021-02" db="EMBL/GenBank/DDBJ databases">
        <authorList>
            <person name="Nowell W R."/>
        </authorList>
    </citation>
    <scope>NUCLEOTIDE SEQUENCE</scope>
</reference>
<evidence type="ECO:0000256" key="1">
    <source>
        <dbReference type="ARBA" id="ARBA00007441"/>
    </source>
</evidence>
<dbReference type="InterPro" id="IPR015424">
    <property type="entry name" value="PyrdxlP-dep_Trfase"/>
</dbReference>
<dbReference type="CDD" id="cd00609">
    <property type="entry name" value="AAT_like"/>
    <property type="match status" value="1"/>
</dbReference>
<dbReference type="PANTHER" id="PTHR43510">
    <property type="entry name" value="AMINOTRANSFERASE FUNCTION, HYPOTHETICAL (EUROFUNG)"/>
    <property type="match status" value="1"/>
</dbReference>
<dbReference type="Proteomes" id="UP000663834">
    <property type="component" value="Unassembled WGS sequence"/>
</dbReference>
<comment type="caution">
    <text evidence="4">The sequence shown here is derived from an EMBL/GenBank/DDBJ whole genome shotgun (WGS) entry which is preliminary data.</text>
</comment>
<dbReference type="Gene3D" id="3.40.640.10">
    <property type="entry name" value="Type I PLP-dependent aspartate aminotransferase-like (Major domain)"/>
    <property type="match status" value="1"/>
</dbReference>
<dbReference type="OrthoDB" id="7042322at2759"/>
<dbReference type="SUPFAM" id="SSF53383">
    <property type="entry name" value="PLP-dependent transferases"/>
    <property type="match status" value="1"/>
</dbReference>
<evidence type="ECO:0000259" key="3">
    <source>
        <dbReference type="Pfam" id="PF00155"/>
    </source>
</evidence>
<dbReference type="EMBL" id="CAJNRE010001635">
    <property type="protein sequence ID" value="CAF1948141.1"/>
    <property type="molecule type" value="Genomic_DNA"/>
</dbReference>
<dbReference type="PANTHER" id="PTHR43510:SF1">
    <property type="entry name" value="AMINOTRANSFERASE FUNCTION, HYPOTHETICAL (EUROFUNG)"/>
    <property type="match status" value="1"/>
</dbReference>
<evidence type="ECO:0000256" key="2">
    <source>
        <dbReference type="ARBA" id="ARBA00022898"/>
    </source>
</evidence>
<protein>
    <recommendedName>
        <fullName evidence="3">Aminotransferase class I/classII large domain-containing protein</fullName>
    </recommendedName>
</protein>
<dbReference type="InterPro" id="IPR004839">
    <property type="entry name" value="Aminotransferase_I/II_large"/>
</dbReference>